<feature type="domain" description="FecR protein" evidence="2">
    <location>
        <begin position="180"/>
        <end position="275"/>
    </location>
</feature>
<dbReference type="AlphaFoldDB" id="A0A512RNX1"/>
<reference evidence="4 5" key="1">
    <citation type="submission" date="2019-07" db="EMBL/GenBank/DDBJ databases">
        <title>Whole genome shotgun sequence of Chitinophaga cymbidii NBRC 109752.</title>
        <authorList>
            <person name="Hosoyama A."/>
            <person name="Uohara A."/>
            <person name="Ohji S."/>
            <person name="Ichikawa N."/>
        </authorList>
    </citation>
    <scope>NUCLEOTIDE SEQUENCE [LARGE SCALE GENOMIC DNA]</scope>
    <source>
        <strain evidence="4 5">NBRC 109752</strain>
    </source>
</reference>
<dbReference type="PIRSF" id="PIRSF018266">
    <property type="entry name" value="FecR"/>
    <property type="match status" value="1"/>
</dbReference>
<gene>
    <name evidence="4" type="ORF">CCY01nite_36580</name>
</gene>
<comment type="caution">
    <text evidence="4">The sequence shown here is derived from an EMBL/GenBank/DDBJ whole genome shotgun (WGS) entry which is preliminary data.</text>
</comment>
<dbReference type="Pfam" id="PF04773">
    <property type="entry name" value="FecR"/>
    <property type="match status" value="1"/>
</dbReference>
<organism evidence="4 5">
    <name type="scientific">Chitinophaga cymbidii</name>
    <dbReference type="NCBI Taxonomy" id="1096750"/>
    <lineage>
        <taxon>Bacteria</taxon>
        <taxon>Pseudomonadati</taxon>
        <taxon>Bacteroidota</taxon>
        <taxon>Chitinophagia</taxon>
        <taxon>Chitinophagales</taxon>
        <taxon>Chitinophagaceae</taxon>
        <taxon>Chitinophaga</taxon>
    </lineage>
</organism>
<keyword evidence="1" id="KW-0812">Transmembrane</keyword>
<proteinExistence type="predicted"/>
<keyword evidence="1" id="KW-0472">Membrane</keyword>
<protein>
    <submittedName>
        <fullName evidence="4">Iron dicitrate transporter FecR</fullName>
    </submittedName>
</protein>
<dbReference type="Proteomes" id="UP000321436">
    <property type="component" value="Unassembled WGS sequence"/>
</dbReference>
<evidence type="ECO:0000259" key="2">
    <source>
        <dbReference type="Pfam" id="PF04773"/>
    </source>
</evidence>
<dbReference type="PANTHER" id="PTHR30273:SF2">
    <property type="entry name" value="PROTEIN FECR"/>
    <property type="match status" value="1"/>
</dbReference>
<dbReference type="Gene3D" id="3.55.50.30">
    <property type="match status" value="1"/>
</dbReference>
<keyword evidence="1" id="KW-1133">Transmembrane helix</keyword>
<dbReference type="PANTHER" id="PTHR30273">
    <property type="entry name" value="PERIPLASMIC SIGNAL SENSOR AND SIGMA FACTOR ACTIVATOR FECR-RELATED"/>
    <property type="match status" value="1"/>
</dbReference>
<feature type="transmembrane region" description="Helical" evidence="1">
    <location>
        <begin position="87"/>
        <end position="104"/>
    </location>
</feature>
<dbReference type="InterPro" id="IPR012373">
    <property type="entry name" value="Ferrdict_sens_TM"/>
</dbReference>
<sequence length="384" mass="42328">MAPHEELLQKYLDGQCTREEAETLMKWLQSTGSHRALLHSMQQEFERSMHTHAEIPAAISDRIETRLLQDISAGKVVNMRARARRNWMIAASVALLIAAGIYSYRVTRPAGTPPALTAQRTEDVAPGSNKAVLTLANGATVMLDSAGNQVIRQGSTTVLQQNGQLQYDSKPNEGTVGYNTLSVPRGGQFHVVLPDGSKVWLNSASSLKYPTAFTGKERSVVLQGQGYFEVSKNAQQPFLVKVGEMEVQVLGTSFDVMAYSDESSINTTLVEGAVKVAGRVLKPGQQARFDPLTGSFSIRPADVQQVIAWKTGFFEFDNAGLDDIMRQVARWYDIDITYTDKQTDRTYGGRISRSLPLSEILHMLEPNGARFTLEGRKLKVSSTE</sequence>
<keyword evidence="5" id="KW-1185">Reference proteome</keyword>
<name>A0A512RNX1_9BACT</name>
<dbReference type="OrthoDB" id="649666at2"/>
<accession>A0A512RNX1</accession>
<dbReference type="GO" id="GO:0016989">
    <property type="term" value="F:sigma factor antagonist activity"/>
    <property type="evidence" value="ECO:0007669"/>
    <property type="project" value="TreeGrafter"/>
</dbReference>
<dbReference type="EMBL" id="BKAU01000004">
    <property type="protein sequence ID" value="GEP97398.1"/>
    <property type="molecule type" value="Genomic_DNA"/>
</dbReference>
<evidence type="ECO:0000313" key="5">
    <source>
        <dbReference type="Proteomes" id="UP000321436"/>
    </source>
</evidence>
<dbReference type="InterPro" id="IPR006860">
    <property type="entry name" value="FecR"/>
</dbReference>
<evidence type="ECO:0000259" key="3">
    <source>
        <dbReference type="Pfam" id="PF16344"/>
    </source>
</evidence>
<evidence type="ECO:0000313" key="4">
    <source>
        <dbReference type="EMBL" id="GEP97398.1"/>
    </source>
</evidence>
<feature type="domain" description="Protein FecR C-terminal" evidence="3">
    <location>
        <begin position="314"/>
        <end position="378"/>
    </location>
</feature>
<dbReference type="Pfam" id="PF16344">
    <property type="entry name" value="FecR_C"/>
    <property type="match status" value="1"/>
</dbReference>
<dbReference type="InterPro" id="IPR032508">
    <property type="entry name" value="FecR_C"/>
</dbReference>
<dbReference type="RefSeq" id="WP_146864920.1">
    <property type="nucleotide sequence ID" value="NZ_BKAU01000004.1"/>
</dbReference>
<evidence type="ECO:0000256" key="1">
    <source>
        <dbReference type="SAM" id="Phobius"/>
    </source>
</evidence>
<dbReference type="Gene3D" id="2.60.120.1440">
    <property type="match status" value="1"/>
</dbReference>